<keyword evidence="2" id="KW-0732">Signal</keyword>
<dbReference type="EMBL" id="JAALLS010000008">
    <property type="protein sequence ID" value="NGP88235.1"/>
    <property type="molecule type" value="Genomic_DNA"/>
</dbReference>
<feature type="chain" id="PRO_5026707765" description="Collagen-like protein" evidence="2">
    <location>
        <begin position="21"/>
        <end position="287"/>
    </location>
</feature>
<dbReference type="PROSITE" id="PS51257">
    <property type="entry name" value="PROKAR_LIPOPROTEIN"/>
    <property type="match status" value="1"/>
</dbReference>
<evidence type="ECO:0008006" key="5">
    <source>
        <dbReference type="Google" id="ProtNLM"/>
    </source>
</evidence>
<feature type="compositionally biased region" description="Low complexity" evidence="1">
    <location>
        <begin position="26"/>
        <end position="35"/>
    </location>
</feature>
<feature type="region of interest" description="Disordered" evidence="1">
    <location>
        <begin position="26"/>
        <end position="68"/>
    </location>
</feature>
<reference evidence="3 4" key="1">
    <citation type="submission" date="2020-02" db="EMBL/GenBank/DDBJ databases">
        <title>Aliifodinibius halophilus 2W32, complete genome.</title>
        <authorList>
            <person name="Li Y."/>
            <person name="Wu S."/>
        </authorList>
    </citation>
    <scope>NUCLEOTIDE SEQUENCE [LARGE SCALE GENOMIC DNA]</scope>
    <source>
        <strain evidence="3 4">2W32</strain>
    </source>
</reference>
<evidence type="ECO:0000256" key="2">
    <source>
        <dbReference type="SAM" id="SignalP"/>
    </source>
</evidence>
<feature type="signal peptide" evidence="2">
    <location>
        <begin position="1"/>
        <end position="20"/>
    </location>
</feature>
<proteinExistence type="predicted"/>
<protein>
    <recommendedName>
        <fullName evidence="5">Collagen-like protein</fullName>
    </recommendedName>
</protein>
<dbReference type="AlphaFoldDB" id="A0A6M1T4R1"/>
<evidence type="ECO:0000313" key="3">
    <source>
        <dbReference type="EMBL" id="NGP88235.1"/>
    </source>
</evidence>
<accession>A0A6M1T4R1</accession>
<dbReference type="Proteomes" id="UP000479132">
    <property type="component" value="Unassembled WGS sequence"/>
</dbReference>
<evidence type="ECO:0000256" key="1">
    <source>
        <dbReference type="SAM" id="MobiDB-lite"/>
    </source>
</evidence>
<keyword evidence="4" id="KW-1185">Reference proteome</keyword>
<organism evidence="3 4">
    <name type="scientific">Fodinibius halophilus</name>
    <dbReference type="NCBI Taxonomy" id="1736908"/>
    <lineage>
        <taxon>Bacteria</taxon>
        <taxon>Pseudomonadati</taxon>
        <taxon>Balneolota</taxon>
        <taxon>Balneolia</taxon>
        <taxon>Balneolales</taxon>
        <taxon>Balneolaceae</taxon>
        <taxon>Fodinibius</taxon>
    </lineage>
</organism>
<comment type="caution">
    <text evidence="3">The sequence shown here is derived from an EMBL/GenBank/DDBJ whole genome shotgun (WGS) entry which is preliminary data.</text>
</comment>
<name>A0A6M1T4R1_9BACT</name>
<dbReference type="RefSeq" id="WP_165267756.1">
    <property type="nucleotide sequence ID" value="NZ_JAALLS010000008.1"/>
</dbReference>
<dbReference type="Gene3D" id="1.20.5.320">
    <property type="entry name" value="6-Phosphogluconate Dehydrogenase, domain 3"/>
    <property type="match status" value="1"/>
</dbReference>
<gene>
    <name evidence="3" type="ORF">G3569_07700</name>
</gene>
<sequence length="287" mass="31152">MRRLSRVLILFLIATLPLFLGCEGPAGEQGAQGPEGPEGPEGPVGPAGDDGSMMYAGSGAPASDIGSEGDYYLDTTTGEYYGPKENNGWGNPIMVLMGQDGEDGSQFHGGSGAPDPSLGANGDFYLDKSNYDMYGPKTDQGWGTAVNLKGADGNANVTRYIYPQHDFSTDPQFVAVFSSLTETEMKQSSWTVYLMYDTGSNQIYYSVPGRARNIQYSVEHNFVNGSGYFRINTEPNKTGIPYDQIEIIRTEANNTQDNTEVADTGTLTLKGMEVLGQQSFLEYYNFK</sequence>
<evidence type="ECO:0000313" key="4">
    <source>
        <dbReference type="Proteomes" id="UP000479132"/>
    </source>
</evidence>